<dbReference type="EMBL" id="BKBC01000084">
    <property type="protein sequence ID" value="GEQ23183.1"/>
    <property type="molecule type" value="Genomic_DNA"/>
</dbReference>
<evidence type="ECO:0000313" key="1">
    <source>
        <dbReference type="EMBL" id="GEQ23183.1"/>
    </source>
</evidence>
<gene>
    <name evidence="1" type="ORF">CBU02nite_36890</name>
</gene>
<proteinExistence type="predicted"/>
<evidence type="ECO:0000313" key="2">
    <source>
        <dbReference type="Proteomes" id="UP000321089"/>
    </source>
</evidence>
<protein>
    <submittedName>
        <fullName evidence="1">Uncharacterized protein</fullName>
    </submittedName>
</protein>
<dbReference type="AlphaFoldDB" id="A0A512TSU0"/>
<comment type="caution">
    <text evidence="1">The sequence shown here is derived from an EMBL/GenBank/DDBJ whole genome shotgun (WGS) entry which is preliminary data.</text>
</comment>
<accession>A0A512TSU0</accession>
<reference evidence="1 2" key="1">
    <citation type="submission" date="2019-07" db="EMBL/GenBank/DDBJ databases">
        <title>Whole genome shotgun sequence of Clostridium butyricum NBRC 3858.</title>
        <authorList>
            <person name="Hosoyama A."/>
            <person name="Uohara A."/>
            <person name="Ohji S."/>
            <person name="Ichikawa N."/>
        </authorList>
    </citation>
    <scope>NUCLEOTIDE SEQUENCE [LARGE SCALE GENOMIC DNA]</scope>
    <source>
        <strain evidence="1 2">NBRC 3858</strain>
    </source>
</reference>
<dbReference type="RefSeq" id="WP_241393607.1">
    <property type="nucleotide sequence ID" value="NZ_BKBC01000084.1"/>
</dbReference>
<organism evidence="1 2">
    <name type="scientific">Clostridium butyricum</name>
    <dbReference type="NCBI Taxonomy" id="1492"/>
    <lineage>
        <taxon>Bacteria</taxon>
        <taxon>Bacillati</taxon>
        <taxon>Bacillota</taxon>
        <taxon>Clostridia</taxon>
        <taxon>Eubacteriales</taxon>
        <taxon>Clostridiaceae</taxon>
        <taxon>Clostridium</taxon>
    </lineage>
</organism>
<name>A0A512TSU0_CLOBU</name>
<sequence>MESINVALPLTVFQANKAPKKSKTYKCSNAQIPYSGAATTLGRKIIRDLCGLKSFSDISYS</sequence>
<dbReference type="Proteomes" id="UP000321089">
    <property type="component" value="Unassembled WGS sequence"/>
</dbReference>